<dbReference type="GO" id="GO:0000150">
    <property type="term" value="F:DNA strand exchange activity"/>
    <property type="evidence" value="ECO:0007669"/>
    <property type="project" value="InterPro"/>
</dbReference>
<dbReference type="InterPro" id="IPR038109">
    <property type="entry name" value="DNA_bind_recomb_sf"/>
</dbReference>
<evidence type="ECO:0000259" key="1">
    <source>
        <dbReference type="PROSITE" id="PS51737"/>
    </source>
</evidence>
<reference evidence="2 3" key="1">
    <citation type="submission" date="2016-10" db="EMBL/GenBank/DDBJ databases">
        <authorList>
            <person name="de Groot N.N."/>
        </authorList>
    </citation>
    <scope>NUCLEOTIDE SEQUENCE [LARGE SCALE GENOMIC DNA]</scope>
    <source>
        <strain evidence="2 3">ML2</strain>
    </source>
</reference>
<dbReference type="Proteomes" id="UP000181899">
    <property type="component" value="Unassembled WGS sequence"/>
</dbReference>
<proteinExistence type="predicted"/>
<keyword evidence="3" id="KW-1185">Reference proteome</keyword>
<protein>
    <recommendedName>
        <fullName evidence="1">Recombinase domain-containing protein</fullName>
    </recommendedName>
</protein>
<sequence length="142" mass="15913">MGHTPYGYRIEKGKAVVDETKAKQIKLLFEAYLSGDSLATAAKKAGIKAFHAGIGNILKNKRYVGDNFYPAIIAKANFEAEELERMNRAEKLGRIWEKKEVNGSPTPTFFSIAEGNKQFDDPFRQAEYAYSLIEMEVDANEA</sequence>
<dbReference type="Gene3D" id="3.90.1750.20">
    <property type="entry name" value="Putative Large Serine Recombinase, Chain B, Domain 2"/>
    <property type="match status" value="1"/>
</dbReference>
<accession>A0A1I5DQM5</accession>
<evidence type="ECO:0000313" key="2">
    <source>
        <dbReference type="EMBL" id="SFO01498.1"/>
    </source>
</evidence>
<evidence type="ECO:0000313" key="3">
    <source>
        <dbReference type="Proteomes" id="UP000181899"/>
    </source>
</evidence>
<dbReference type="AlphaFoldDB" id="A0A1I5DQM5"/>
<dbReference type="PROSITE" id="PS51737">
    <property type="entry name" value="RECOMBINASE_DNA_BIND"/>
    <property type="match status" value="1"/>
</dbReference>
<dbReference type="InterPro" id="IPR011109">
    <property type="entry name" value="DNA_bind_recombinase_dom"/>
</dbReference>
<dbReference type="EMBL" id="FOVK01000010">
    <property type="protein sequence ID" value="SFO01498.1"/>
    <property type="molecule type" value="Genomic_DNA"/>
</dbReference>
<feature type="domain" description="Recombinase" evidence="1">
    <location>
        <begin position="5"/>
        <end position="92"/>
    </location>
</feature>
<name>A0A1I5DQM5_9CLOT</name>
<gene>
    <name evidence="2" type="ORF">SAMN04488695_11057</name>
</gene>
<organism evidence="2 3">
    <name type="scientific">Proteiniclasticum ruminis</name>
    <dbReference type="NCBI Taxonomy" id="398199"/>
    <lineage>
        <taxon>Bacteria</taxon>
        <taxon>Bacillati</taxon>
        <taxon>Bacillota</taxon>
        <taxon>Clostridia</taxon>
        <taxon>Eubacteriales</taxon>
        <taxon>Clostridiaceae</taxon>
        <taxon>Proteiniclasticum</taxon>
    </lineage>
</organism>
<dbReference type="GO" id="GO:0003677">
    <property type="term" value="F:DNA binding"/>
    <property type="evidence" value="ECO:0007669"/>
    <property type="project" value="InterPro"/>
</dbReference>
<dbReference type="OrthoDB" id="2188903at2"/>
<dbReference type="RefSeq" id="WP_074912621.1">
    <property type="nucleotide sequence ID" value="NZ_FOVK01000010.1"/>
</dbReference>